<reference evidence="1 2" key="1">
    <citation type="submission" date="2023-06" db="EMBL/GenBank/DDBJ databases">
        <title>Black Yeasts Isolated from many extreme environments.</title>
        <authorList>
            <person name="Coleine C."/>
            <person name="Stajich J.E."/>
            <person name="Selbmann L."/>
        </authorList>
    </citation>
    <scope>NUCLEOTIDE SEQUENCE [LARGE SCALE GENOMIC DNA]</scope>
    <source>
        <strain evidence="1 2">CCFEE 5887</strain>
    </source>
</reference>
<evidence type="ECO:0000313" key="2">
    <source>
        <dbReference type="Proteomes" id="UP001345827"/>
    </source>
</evidence>
<dbReference type="EMBL" id="JAXLQG010000054">
    <property type="protein sequence ID" value="KAK5527481.1"/>
    <property type="molecule type" value="Genomic_DNA"/>
</dbReference>
<feature type="non-terminal residue" evidence="1">
    <location>
        <position position="52"/>
    </location>
</feature>
<evidence type="ECO:0008006" key="3">
    <source>
        <dbReference type="Google" id="ProtNLM"/>
    </source>
</evidence>
<accession>A0AAV9PQB9</accession>
<organism evidence="1 2">
    <name type="scientific">Vermiconidia calcicola</name>
    <dbReference type="NCBI Taxonomy" id="1690605"/>
    <lineage>
        <taxon>Eukaryota</taxon>
        <taxon>Fungi</taxon>
        <taxon>Dikarya</taxon>
        <taxon>Ascomycota</taxon>
        <taxon>Pezizomycotina</taxon>
        <taxon>Dothideomycetes</taxon>
        <taxon>Dothideomycetidae</taxon>
        <taxon>Mycosphaerellales</taxon>
        <taxon>Extremaceae</taxon>
        <taxon>Vermiconidia</taxon>
    </lineage>
</organism>
<dbReference type="AlphaFoldDB" id="A0AAV9PQB9"/>
<proteinExistence type="predicted"/>
<gene>
    <name evidence="1" type="ORF">LTR25_011159</name>
</gene>
<dbReference type="Proteomes" id="UP001345827">
    <property type="component" value="Unassembled WGS sequence"/>
</dbReference>
<sequence>MSKTPAWHDAYPKPRNPLPNVVKRDDLLQWLKDGQKSGVDFLLVDLRRTDHE</sequence>
<comment type="caution">
    <text evidence="1">The sequence shown here is derived from an EMBL/GenBank/DDBJ whole genome shotgun (WGS) entry which is preliminary data.</text>
</comment>
<name>A0AAV9PQB9_9PEZI</name>
<protein>
    <recommendedName>
        <fullName evidence="3">Sulfurtransferase</fullName>
    </recommendedName>
</protein>
<evidence type="ECO:0000313" key="1">
    <source>
        <dbReference type="EMBL" id="KAK5527481.1"/>
    </source>
</evidence>
<keyword evidence="2" id="KW-1185">Reference proteome</keyword>